<dbReference type="AlphaFoldDB" id="A0A4Z2E2C4"/>
<reference evidence="2 3" key="1">
    <citation type="submission" date="2019-03" db="EMBL/GenBank/DDBJ databases">
        <title>First draft genome of Liparis tanakae, snailfish: a comprehensive survey of snailfish specific genes.</title>
        <authorList>
            <person name="Kim W."/>
            <person name="Song I."/>
            <person name="Jeong J.-H."/>
            <person name="Kim D."/>
            <person name="Kim S."/>
            <person name="Ryu S."/>
            <person name="Song J.Y."/>
            <person name="Lee S.K."/>
        </authorList>
    </citation>
    <scope>NUCLEOTIDE SEQUENCE [LARGE SCALE GENOMIC DNA]</scope>
    <source>
        <tissue evidence="2">Muscle</tissue>
    </source>
</reference>
<feature type="region of interest" description="Disordered" evidence="1">
    <location>
        <begin position="14"/>
        <end position="52"/>
    </location>
</feature>
<evidence type="ECO:0000256" key="1">
    <source>
        <dbReference type="SAM" id="MobiDB-lite"/>
    </source>
</evidence>
<sequence length="181" mass="19551">MEGLVVVHDPPSFHQQPVALRGKTDGSGHQDHLRPAGLVQQRPCRGPPGEVSAQWRSLPSGGLCPVEDSVQWRSLSSGGLCPVEDSVQWRTLSSGGLCPVEDSVLWRTLSSGGLCPVEDSVLWRTLSSGGLCPVEDSVQWRSSRGPADLDGLLDHFFSSDLEEMNTVHSFSPRWSGCEPGH</sequence>
<gene>
    <name evidence="2" type="ORF">EYF80_067235</name>
</gene>
<evidence type="ECO:0000313" key="3">
    <source>
        <dbReference type="Proteomes" id="UP000314294"/>
    </source>
</evidence>
<dbReference type="EMBL" id="SRLO01021554">
    <property type="protein sequence ID" value="TNN22650.1"/>
    <property type="molecule type" value="Genomic_DNA"/>
</dbReference>
<feature type="compositionally biased region" description="Basic and acidic residues" evidence="1">
    <location>
        <begin position="22"/>
        <end position="34"/>
    </location>
</feature>
<organism evidence="2 3">
    <name type="scientific">Liparis tanakae</name>
    <name type="common">Tanaka's snailfish</name>
    <dbReference type="NCBI Taxonomy" id="230148"/>
    <lineage>
        <taxon>Eukaryota</taxon>
        <taxon>Metazoa</taxon>
        <taxon>Chordata</taxon>
        <taxon>Craniata</taxon>
        <taxon>Vertebrata</taxon>
        <taxon>Euteleostomi</taxon>
        <taxon>Actinopterygii</taxon>
        <taxon>Neopterygii</taxon>
        <taxon>Teleostei</taxon>
        <taxon>Neoteleostei</taxon>
        <taxon>Acanthomorphata</taxon>
        <taxon>Eupercaria</taxon>
        <taxon>Perciformes</taxon>
        <taxon>Cottioidei</taxon>
        <taxon>Cottales</taxon>
        <taxon>Liparidae</taxon>
        <taxon>Liparis</taxon>
    </lineage>
</organism>
<dbReference type="Proteomes" id="UP000314294">
    <property type="component" value="Unassembled WGS sequence"/>
</dbReference>
<accession>A0A4Z2E2C4</accession>
<keyword evidence="3" id="KW-1185">Reference proteome</keyword>
<name>A0A4Z2E2C4_9TELE</name>
<evidence type="ECO:0000313" key="2">
    <source>
        <dbReference type="EMBL" id="TNN22650.1"/>
    </source>
</evidence>
<protein>
    <submittedName>
        <fullName evidence="2">Uncharacterized protein</fullName>
    </submittedName>
</protein>
<proteinExistence type="predicted"/>
<comment type="caution">
    <text evidence="2">The sequence shown here is derived from an EMBL/GenBank/DDBJ whole genome shotgun (WGS) entry which is preliminary data.</text>
</comment>